<keyword evidence="1" id="KW-1133">Transmembrane helix</keyword>
<protein>
    <submittedName>
        <fullName evidence="2">Superinfection immunity protein</fullName>
    </submittedName>
</protein>
<dbReference type="Pfam" id="PF14373">
    <property type="entry name" value="Imm_superinfect"/>
    <property type="match status" value="1"/>
</dbReference>
<dbReference type="EMBL" id="CP108222">
    <property type="protein sequence ID" value="WTT21856.1"/>
    <property type="molecule type" value="Genomic_DNA"/>
</dbReference>
<proteinExistence type="predicted"/>
<gene>
    <name evidence="2" type="ORF">OHA22_43155</name>
</gene>
<keyword evidence="1" id="KW-0472">Membrane</keyword>
<sequence length="71" mass="7603">MGSALTAVVILALAVLYLLPSYIAFNRGSKDRWLILIINVFLGGSVIGWGVALYLALRAPKKVKDTAESLA</sequence>
<accession>A0AAU2AAV6</accession>
<organism evidence="2">
    <name type="scientific">Streptomyces sp. NBC_00093</name>
    <dbReference type="NCBI Taxonomy" id="2975649"/>
    <lineage>
        <taxon>Bacteria</taxon>
        <taxon>Bacillati</taxon>
        <taxon>Actinomycetota</taxon>
        <taxon>Actinomycetes</taxon>
        <taxon>Kitasatosporales</taxon>
        <taxon>Streptomycetaceae</taxon>
        <taxon>Streptomyces</taxon>
    </lineage>
</organism>
<feature type="transmembrane region" description="Helical" evidence="1">
    <location>
        <begin position="33"/>
        <end position="57"/>
    </location>
</feature>
<keyword evidence="1" id="KW-0812">Transmembrane</keyword>
<reference evidence="2" key="1">
    <citation type="submission" date="2022-10" db="EMBL/GenBank/DDBJ databases">
        <title>The complete genomes of actinobacterial strains from the NBC collection.</title>
        <authorList>
            <person name="Joergensen T.S."/>
            <person name="Alvarez Arevalo M."/>
            <person name="Sterndorff E.B."/>
            <person name="Faurdal D."/>
            <person name="Vuksanovic O."/>
            <person name="Mourched A.-S."/>
            <person name="Charusanti P."/>
            <person name="Shaw S."/>
            <person name="Blin K."/>
            <person name="Weber T."/>
        </authorList>
    </citation>
    <scope>NUCLEOTIDE SEQUENCE</scope>
    <source>
        <strain evidence="2">NBC_00093</strain>
    </source>
</reference>
<dbReference type="AlphaFoldDB" id="A0AAU2AAV6"/>
<evidence type="ECO:0000313" key="2">
    <source>
        <dbReference type="EMBL" id="WTT21856.1"/>
    </source>
</evidence>
<name>A0AAU2AAV6_9ACTN</name>
<dbReference type="InterPro" id="IPR016410">
    <property type="entry name" value="Phage_imm"/>
</dbReference>
<evidence type="ECO:0000256" key="1">
    <source>
        <dbReference type="SAM" id="Phobius"/>
    </source>
</evidence>